<dbReference type="Proteomes" id="UP000504615">
    <property type="component" value="Unplaced"/>
</dbReference>
<dbReference type="SMART" id="SM00332">
    <property type="entry name" value="PP2Cc"/>
    <property type="match status" value="1"/>
</dbReference>
<name>A0A6I9XEF0_9HYME</name>
<gene>
    <name evidence="8" type="primary">LOC105431170</name>
</gene>
<evidence type="ECO:0000256" key="1">
    <source>
        <dbReference type="ARBA" id="ARBA00022723"/>
    </source>
</evidence>
<keyword evidence="7" id="KW-1185">Reference proteome</keyword>
<proteinExistence type="inferred from homology"/>
<organism evidence="7 8">
    <name type="scientific">Pogonomyrmex barbatus</name>
    <name type="common">red harvester ant</name>
    <dbReference type="NCBI Taxonomy" id="144034"/>
    <lineage>
        <taxon>Eukaryota</taxon>
        <taxon>Metazoa</taxon>
        <taxon>Ecdysozoa</taxon>
        <taxon>Arthropoda</taxon>
        <taxon>Hexapoda</taxon>
        <taxon>Insecta</taxon>
        <taxon>Pterygota</taxon>
        <taxon>Neoptera</taxon>
        <taxon>Endopterygota</taxon>
        <taxon>Hymenoptera</taxon>
        <taxon>Apocrita</taxon>
        <taxon>Aculeata</taxon>
        <taxon>Formicoidea</taxon>
        <taxon>Formicidae</taxon>
        <taxon>Myrmicinae</taxon>
        <taxon>Pogonomyrmex</taxon>
    </lineage>
</organism>
<dbReference type="GO" id="GO:0046872">
    <property type="term" value="F:metal ion binding"/>
    <property type="evidence" value="ECO:0007669"/>
    <property type="project" value="UniProtKB-KW"/>
</dbReference>
<dbReference type="PANTHER" id="PTHR47992">
    <property type="entry name" value="PROTEIN PHOSPHATASE"/>
    <property type="match status" value="1"/>
</dbReference>
<feature type="compositionally biased region" description="Polar residues" evidence="5">
    <location>
        <begin position="672"/>
        <end position="682"/>
    </location>
</feature>
<feature type="domain" description="PPM-type phosphatase" evidence="6">
    <location>
        <begin position="10"/>
        <end position="331"/>
    </location>
</feature>
<feature type="compositionally biased region" description="Low complexity" evidence="5">
    <location>
        <begin position="910"/>
        <end position="927"/>
    </location>
</feature>
<evidence type="ECO:0000313" key="7">
    <source>
        <dbReference type="Proteomes" id="UP000504615"/>
    </source>
</evidence>
<keyword evidence="1" id="KW-0479">Metal-binding</keyword>
<feature type="region of interest" description="Disordered" evidence="5">
    <location>
        <begin position="435"/>
        <end position="528"/>
    </location>
</feature>
<dbReference type="PROSITE" id="PS01032">
    <property type="entry name" value="PPM_1"/>
    <property type="match status" value="1"/>
</dbReference>
<feature type="compositionally biased region" description="Polar residues" evidence="5">
    <location>
        <begin position="397"/>
        <end position="414"/>
    </location>
</feature>
<dbReference type="PROSITE" id="PS51746">
    <property type="entry name" value="PPM_2"/>
    <property type="match status" value="1"/>
</dbReference>
<dbReference type="InterPro" id="IPR000222">
    <property type="entry name" value="PP2C_BS"/>
</dbReference>
<feature type="compositionally biased region" description="Polar residues" evidence="5">
    <location>
        <begin position="934"/>
        <end position="944"/>
    </location>
</feature>
<feature type="region of interest" description="Disordered" evidence="5">
    <location>
        <begin position="872"/>
        <end position="952"/>
    </location>
</feature>
<dbReference type="SUPFAM" id="SSF81606">
    <property type="entry name" value="PP2C-like"/>
    <property type="match status" value="1"/>
</dbReference>
<evidence type="ECO:0000256" key="3">
    <source>
        <dbReference type="ARBA" id="ARBA00022912"/>
    </source>
</evidence>
<dbReference type="Gene3D" id="3.60.40.10">
    <property type="entry name" value="PPM-type phosphatase domain"/>
    <property type="match status" value="1"/>
</dbReference>
<dbReference type="GeneID" id="105431170"/>
<feature type="compositionally biased region" description="Polar residues" evidence="5">
    <location>
        <begin position="502"/>
        <end position="512"/>
    </location>
</feature>
<feature type="region of interest" description="Disordered" evidence="5">
    <location>
        <begin position="722"/>
        <end position="741"/>
    </location>
</feature>
<dbReference type="InterPro" id="IPR001932">
    <property type="entry name" value="PPM-type_phosphatase-like_dom"/>
</dbReference>
<dbReference type="InterPro" id="IPR015655">
    <property type="entry name" value="PP2C"/>
</dbReference>
<evidence type="ECO:0000256" key="4">
    <source>
        <dbReference type="RuleBase" id="RU003465"/>
    </source>
</evidence>
<sequence length="952" mass="104477">MPLSIGVNLRVTGHCNQGGRKYMEDMFCVAFQPTPDDKDLEYAFFGIFDGHGGGEAATFAKEHLMDIIVKQKNFWSDRDEDVLRAIRDGYMNTHYAMWRELDKWPRTASGLPSTAGTTASIAFIRKGKIYIGHVGDSAIILGYQEEGDPQWRAKALTKDHKPESGPEMTRIQESGGKVVSKSGVPRVVWNRPRIGHKGPVRRSTHMDEIPFLAVARSLGDLWSYNSELNTFVVSPEPDVKVIPVDVKSHRCLIFGTDGLWNMLSPRAAVAIVQATDRHNEKHLIASQQTGNGQTDLQMWINPSKSLVDRALERWSSTRLRADNTSVVTLMLDPSGPCRSEVLFNQKKDRVIHHGTYTPTTTKEPENVEAISTRISSPCMPISPPSASTDLDIDSKQPDSSNGNEETVDQTLESATDSCLEKSILSEIDAFSEPRETALDKSIETTDVGESIQVDEVSSSQMLEESGEPESKRANGSNLEKSENVEKEKKQVAEQNESEKNDNTQITIQSSLKLNKFTEPKESATDTGMSNVTRQATFPGAKGEESLQPVPLVSRLRRSGGIVPVKSNSFDNGEVKNGILNGSRHKEHPLFPAGSDIRTIKRRHSLSSSQNQNTFADVTPAPDTKTYVSVKSRYNRVTKSSIAGNVTAEETIKSTSKRTSSNCAVGGKRRHSTITQASVSSAGVENACVQQEPCAKRRTRSEDHRQNPTDENDPANQAMENASGRLSWPTSDGRPDSSLNGVTLTTLSSSSNTFQRRSLGKKATPVKAIRRSSINGSTRLQHLRGTFGLRDWDQGRNNRTNNCNNRRTLNRTTVTIIGPTDTTIPQRWLRSDTMAATPVKTLRSRNVDITGHTISAQLVHQYGVVKQNRLPLPNKLKQPASSGSLQSSRVRSSSLSASKLKQANGNSGSVSTCATITPSTTGSTSGIAKKVKSPYNPSARSLSTRSRIKRLGK</sequence>
<dbReference type="OrthoDB" id="10025511at2759"/>
<feature type="compositionally biased region" description="Basic and acidic residues" evidence="5">
    <location>
        <begin position="479"/>
        <end position="501"/>
    </location>
</feature>
<dbReference type="CTD" id="31404"/>
<feature type="compositionally biased region" description="Low complexity" evidence="5">
    <location>
        <begin position="375"/>
        <end position="387"/>
    </location>
</feature>
<dbReference type="InterPro" id="IPR036457">
    <property type="entry name" value="PPM-type-like_dom_sf"/>
</dbReference>
<dbReference type="Pfam" id="PF00481">
    <property type="entry name" value="PP2C"/>
    <property type="match status" value="1"/>
</dbReference>
<feature type="compositionally biased region" description="Low complexity" evidence="5">
    <location>
        <begin position="879"/>
        <end position="902"/>
    </location>
</feature>
<feature type="region of interest" description="Disordered" evidence="5">
    <location>
        <begin position="651"/>
        <end position="717"/>
    </location>
</feature>
<dbReference type="AlphaFoldDB" id="A0A6I9XEF0"/>
<dbReference type="RefSeq" id="XP_011643501.1">
    <property type="nucleotide sequence ID" value="XM_011645199.1"/>
</dbReference>
<protein>
    <submittedName>
        <fullName evidence="8">Protein phosphatase 1D isoform X1</fullName>
    </submittedName>
</protein>
<comment type="similarity">
    <text evidence="4">Belongs to the PP2C family.</text>
</comment>
<dbReference type="FunFam" id="3.60.40.10:FF:000060">
    <property type="entry name" value="Protein phosphatase 2c"/>
    <property type="match status" value="1"/>
</dbReference>
<keyword evidence="3 4" id="KW-0904">Protein phosphatase</keyword>
<evidence type="ECO:0000259" key="6">
    <source>
        <dbReference type="PROSITE" id="PS51746"/>
    </source>
</evidence>
<feature type="region of interest" description="Disordered" evidence="5">
    <location>
        <begin position="373"/>
        <end position="414"/>
    </location>
</feature>
<dbReference type="GO" id="GO:0004722">
    <property type="term" value="F:protein serine/threonine phosphatase activity"/>
    <property type="evidence" value="ECO:0007669"/>
    <property type="project" value="InterPro"/>
</dbReference>
<feature type="compositionally biased region" description="Polar residues" evidence="5">
    <location>
        <begin position="652"/>
        <end position="662"/>
    </location>
</feature>
<dbReference type="KEGG" id="pbar:105431170"/>
<evidence type="ECO:0000256" key="2">
    <source>
        <dbReference type="ARBA" id="ARBA00022801"/>
    </source>
</evidence>
<keyword evidence="2 4" id="KW-0378">Hydrolase</keyword>
<dbReference type="CDD" id="cd00143">
    <property type="entry name" value="PP2Cc"/>
    <property type="match status" value="1"/>
</dbReference>
<reference evidence="8" key="1">
    <citation type="submission" date="2025-08" db="UniProtKB">
        <authorList>
            <consortium name="RefSeq"/>
        </authorList>
    </citation>
    <scope>IDENTIFICATION</scope>
</reference>
<accession>A0A6I9XEF0</accession>
<evidence type="ECO:0000313" key="8">
    <source>
        <dbReference type="RefSeq" id="XP_011643501.1"/>
    </source>
</evidence>
<evidence type="ECO:0000256" key="5">
    <source>
        <dbReference type="SAM" id="MobiDB-lite"/>
    </source>
</evidence>